<keyword evidence="8" id="KW-0506">mRNA capping</keyword>
<gene>
    <name evidence="11" type="ORF">LOD99_6365</name>
</gene>
<dbReference type="SMART" id="SM00443">
    <property type="entry name" value="G_patch"/>
    <property type="match status" value="1"/>
</dbReference>
<keyword evidence="8" id="KW-0539">Nucleus</keyword>
<evidence type="ECO:0000256" key="6">
    <source>
        <dbReference type="ARBA" id="ARBA00022691"/>
    </source>
</evidence>
<name>A0AAV7JMJ7_9METZ</name>
<dbReference type="GO" id="GO:0006370">
    <property type="term" value="P:7-methylguanosine mRNA capping"/>
    <property type="evidence" value="ECO:0007669"/>
    <property type="project" value="UniProtKB-UniRule"/>
</dbReference>
<dbReference type="GO" id="GO:0005634">
    <property type="term" value="C:nucleus"/>
    <property type="evidence" value="ECO:0007669"/>
    <property type="project" value="UniProtKB-SubCell"/>
</dbReference>
<dbReference type="InterPro" id="IPR000467">
    <property type="entry name" value="G_patch_dom"/>
</dbReference>
<dbReference type="InterPro" id="IPR002877">
    <property type="entry name" value="RNA_MeTrfase_FtsJ_dom"/>
</dbReference>
<proteinExistence type="predicted"/>
<feature type="domain" description="RrmJ-type SAM-dependent 2'-O-MTase" evidence="10">
    <location>
        <begin position="255"/>
        <end position="473"/>
    </location>
</feature>
<evidence type="ECO:0000256" key="7">
    <source>
        <dbReference type="ARBA" id="ARBA00049042"/>
    </source>
</evidence>
<comment type="caution">
    <text evidence="11">The sequence shown here is derived from an EMBL/GenBank/DDBJ whole genome shotgun (WGS) entry which is preliminary data.</text>
</comment>
<dbReference type="AlphaFoldDB" id="A0AAV7JMJ7"/>
<dbReference type="Gene3D" id="3.40.50.12760">
    <property type="match status" value="1"/>
</dbReference>
<dbReference type="Pfam" id="PF01585">
    <property type="entry name" value="G-patch"/>
    <property type="match status" value="1"/>
</dbReference>
<dbReference type="GO" id="GO:0004483">
    <property type="term" value="F:methyltransferase cap1 activity"/>
    <property type="evidence" value="ECO:0007669"/>
    <property type="project" value="UniProtKB-UniRule"/>
</dbReference>
<accession>A0AAV7JMJ7</accession>
<dbReference type="GO" id="GO:0032259">
    <property type="term" value="P:methylation"/>
    <property type="evidence" value="ECO:0007669"/>
    <property type="project" value="UniProtKB-KW"/>
</dbReference>
<dbReference type="GO" id="GO:0005737">
    <property type="term" value="C:cytoplasm"/>
    <property type="evidence" value="ECO:0007669"/>
    <property type="project" value="TreeGrafter"/>
</dbReference>
<reference evidence="11 12" key="1">
    <citation type="journal article" date="2023" name="BMC Biol.">
        <title>The compact genome of the sponge Oopsacas minuta (Hexactinellida) is lacking key metazoan core genes.</title>
        <authorList>
            <person name="Santini S."/>
            <person name="Schenkelaars Q."/>
            <person name="Jourda C."/>
            <person name="Duchesne M."/>
            <person name="Belahbib H."/>
            <person name="Rocher C."/>
            <person name="Selva M."/>
            <person name="Riesgo A."/>
            <person name="Vervoort M."/>
            <person name="Leys S.P."/>
            <person name="Kodjabachian L."/>
            <person name="Le Bivic A."/>
            <person name="Borchiellini C."/>
            <person name="Claverie J.M."/>
            <person name="Renard E."/>
        </authorList>
    </citation>
    <scope>NUCLEOTIDE SEQUENCE [LARGE SCALE GENOMIC DNA]</scope>
    <source>
        <strain evidence="11">SPO-2</strain>
    </source>
</reference>
<evidence type="ECO:0000256" key="4">
    <source>
        <dbReference type="ARBA" id="ARBA00022603"/>
    </source>
</evidence>
<feature type="domain" description="G-patch" evidence="9">
    <location>
        <begin position="114"/>
        <end position="160"/>
    </location>
</feature>
<dbReference type="PROSITE" id="PS51613">
    <property type="entry name" value="SAM_MT_RRMJ"/>
    <property type="match status" value="1"/>
</dbReference>
<evidence type="ECO:0000259" key="10">
    <source>
        <dbReference type="PROSITE" id="PS51613"/>
    </source>
</evidence>
<dbReference type="Pfam" id="PF01728">
    <property type="entry name" value="FtsJ"/>
    <property type="match status" value="1"/>
</dbReference>
<evidence type="ECO:0000256" key="3">
    <source>
        <dbReference type="ARBA" id="ARBA00021136"/>
    </source>
</evidence>
<dbReference type="InterPro" id="IPR029063">
    <property type="entry name" value="SAM-dependent_MTases_sf"/>
</dbReference>
<keyword evidence="4 8" id="KW-0489">Methyltransferase</keyword>
<dbReference type="PANTHER" id="PTHR16121:SF0">
    <property type="entry name" value="CAP-SPECIFIC MRNA (NUCLEOSIDE-2'-O-)-METHYLTRANSFERASE 1"/>
    <property type="match status" value="1"/>
</dbReference>
<dbReference type="PROSITE" id="PS01159">
    <property type="entry name" value="WW_DOMAIN_1"/>
    <property type="match status" value="1"/>
</dbReference>
<comment type="subcellular location">
    <subcellularLocation>
        <location evidence="8">Nucleus</location>
    </subcellularLocation>
</comment>
<evidence type="ECO:0000256" key="1">
    <source>
        <dbReference type="ARBA" id="ARBA00002664"/>
    </source>
</evidence>
<comment type="function">
    <text evidence="8">S-adenosyl-L-methionine-dependent methyltransferase that mediates RNA cap1 2'-O-ribose methylation to the 5'-cap structure of RNAs. Methylates the ribose of the first nucleotide of a m(7)GpppG-capped mRNA to produce m(7)GpppNmp (cap1).</text>
</comment>
<evidence type="ECO:0000313" key="11">
    <source>
        <dbReference type="EMBL" id="KAI6650001.1"/>
    </source>
</evidence>
<comment type="catalytic activity">
    <reaction evidence="7 8">
        <text>a 5'-end (N(7)-methyl 5'-triphosphoguanosine)-ribonucleoside in mRNA + S-adenosyl-L-methionine = a 5'-end (N(7)-methyl 5'-triphosphoguanosine)-(2'-O-methyl-ribonucleoside) in mRNA + S-adenosyl-L-homocysteine + H(+)</text>
        <dbReference type="Rhea" id="RHEA:67020"/>
        <dbReference type="Rhea" id="RHEA-COMP:17167"/>
        <dbReference type="Rhea" id="RHEA-COMP:17168"/>
        <dbReference type="ChEBI" id="CHEBI:15378"/>
        <dbReference type="ChEBI" id="CHEBI:57856"/>
        <dbReference type="ChEBI" id="CHEBI:59789"/>
        <dbReference type="ChEBI" id="CHEBI:156461"/>
        <dbReference type="ChEBI" id="CHEBI:167609"/>
        <dbReference type="EC" id="2.1.1.57"/>
    </reaction>
</comment>
<keyword evidence="5 8" id="KW-0507">mRNA processing</keyword>
<dbReference type="InterPro" id="IPR050851">
    <property type="entry name" value="mRNA_Cap_2O-Ribose_MeTrfase"/>
</dbReference>
<dbReference type="GO" id="GO:0003676">
    <property type="term" value="F:nucleic acid binding"/>
    <property type="evidence" value="ECO:0007669"/>
    <property type="project" value="UniProtKB-UniRule"/>
</dbReference>
<evidence type="ECO:0000259" key="9">
    <source>
        <dbReference type="PROSITE" id="PS50174"/>
    </source>
</evidence>
<evidence type="ECO:0000256" key="5">
    <source>
        <dbReference type="ARBA" id="ARBA00022664"/>
    </source>
</evidence>
<protein>
    <recommendedName>
        <fullName evidence="3 8">Cap-specific mRNA (nucleoside-2'-O-)-methyltransferase 1</fullName>
        <ecNumber evidence="2 8">2.1.1.57</ecNumber>
    </recommendedName>
    <alternativeName>
        <fullName evidence="8">Cap1 2'O-ribose methyltransferase 1</fullName>
    </alternativeName>
</protein>
<dbReference type="Proteomes" id="UP001165289">
    <property type="component" value="Unassembled WGS sequence"/>
</dbReference>
<dbReference type="InterPro" id="IPR001202">
    <property type="entry name" value="WW_dom"/>
</dbReference>
<dbReference type="EMBL" id="JAKMXF010000316">
    <property type="protein sequence ID" value="KAI6650001.1"/>
    <property type="molecule type" value="Genomic_DNA"/>
</dbReference>
<dbReference type="EC" id="2.1.1.57" evidence="2 8"/>
<keyword evidence="12" id="KW-1185">Reference proteome</keyword>
<dbReference type="PANTHER" id="PTHR16121">
    <property type="entry name" value="CAP-SPECIFIC MRNA (NUCLEOSIDE-2'-O-)-METHYLTRANSFERASE 1-RELATED"/>
    <property type="match status" value="1"/>
</dbReference>
<dbReference type="GO" id="GO:0016556">
    <property type="term" value="P:mRNA modification"/>
    <property type="evidence" value="ECO:0007669"/>
    <property type="project" value="UniProtKB-UniRule"/>
</dbReference>
<dbReference type="InterPro" id="IPR025816">
    <property type="entry name" value="RrmJ-type_MeTrfase"/>
</dbReference>
<keyword evidence="6 8" id="KW-0949">S-adenosyl-L-methionine</keyword>
<keyword evidence="8" id="KW-0808">Transferase</keyword>
<evidence type="ECO:0000313" key="12">
    <source>
        <dbReference type="Proteomes" id="UP001165289"/>
    </source>
</evidence>
<dbReference type="SUPFAM" id="SSF53335">
    <property type="entry name" value="S-adenosyl-L-methionine-dependent methyltransferases"/>
    <property type="match status" value="1"/>
</dbReference>
<evidence type="ECO:0000256" key="8">
    <source>
        <dbReference type="RuleBase" id="RU368012"/>
    </source>
</evidence>
<organism evidence="11 12">
    <name type="scientific">Oopsacas minuta</name>
    <dbReference type="NCBI Taxonomy" id="111878"/>
    <lineage>
        <taxon>Eukaryota</taxon>
        <taxon>Metazoa</taxon>
        <taxon>Porifera</taxon>
        <taxon>Hexactinellida</taxon>
        <taxon>Hexasterophora</taxon>
        <taxon>Lyssacinosida</taxon>
        <taxon>Leucopsacidae</taxon>
        <taxon>Oopsacas</taxon>
    </lineage>
</organism>
<sequence length="873" mass="100235">MAEFFIDKSDSVCITNSTLKRNLMQDHCSLFPSPIKRKRDSRDINDASQPYIDIEDLTFQSSPSPDSSDIDCLLFPPSTENRNTAYSSTSLSRDVSTTQDDLSARNIHSIPGGYSKKVAHMMQKMGYKVSKGLGAAEQGSIIPVEYMKHPGRTGIGYSKNLCTYPHTTFPNMDESITSFTVKWLSFTNKDIPIPKLSFVVEPQCLNIFLQAKFIDCKILSTLVNNKNKLDVYDNRDDILFARKRCNPFETIGKGIFLNRAAMKIANIDAMLDYILTQWTTDYTPTSFIDKHEEITPFYFADLCAGPGGFSEYILFRLGWRAKGFGFTLRGDCDFKLEEFVAGTPETFEPHYGYYNDGDITKKQNLLSFQKYVFEVSNRAGVSLVMGDGGFDVKGKENSQEILTKQLVMCQFLSATSILHEGGNFVCKTFDLFTTFSVHIIYLMYRCFQRIAVIKPCTSRPANSERYLVCNGFKLKEGKMVFNLLLQINDKINGVKSGGEDVSTFLPDEIVGIEKLYHYILESNNLIAGIQNEALQRLLSIISEKHESSDYQTSMKASCFLAWHIPDIPRSKFANIISNPETYFEEFCKISNFPSRTLLSFSTFNNLIPSNIDSISEIFSWHCYPLYGRRLILVSLGRDNVYYWDCVNEPYRFSHISSIVNHTLELPERTIIEVLLVDTYSISDQQDKILNKQIWIIDIYAISNQIVCNWSRLRRNKLIKQLYQVIHKPLSNYIPMRPILSCNLSDLPNLLKSIIYGKQSFGYFNYPNLKLRENSFVQIDGILFTRTIKNPWIIGISKTHNKQYYFNTKTNFSSFEYPDEAIMDAYSGIKSRILWSWRKPQTIFTDRDIDVSQNTYTIPVIDSAYMTNYIIKRL</sequence>
<dbReference type="PROSITE" id="PS50174">
    <property type="entry name" value="G_PATCH"/>
    <property type="match status" value="1"/>
</dbReference>
<comment type="function">
    <text evidence="1">S-adenosyl-L-methionine-dependent methyltransferase that mediates mRNA cap1 2'-O-ribose methylation to the 5'-cap structure of mRNAs. Methylates the ribose of the first nucleotide of a m(7)GpppG-capped mRNA and small nuclear RNA (snRNA) to produce m(7)GpppRm (cap1). Displays a preference for cap0 transcripts. Cap1 modification is linked to higher levels of translation. May be involved in the interferon response pathway.</text>
</comment>
<evidence type="ECO:0000256" key="2">
    <source>
        <dbReference type="ARBA" id="ARBA00011923"/>
    </source>
</evidence>